<keyword evidence="3 4" id="KW-0418">Kinase</keyword>
<proteinExistence type="inferred from homology"/>
<dbReference type="AlphaFoldDB" id="A0A9D2GQ22"/>
<sequence length="393" mass="41882">MRGCNKIVVAIDKFKSSMTAVQAAEAIRDGLECGSHIRGAEIPDIMLCPMADGGEGSMGVMERAFNKKDIGYGKIFIDTVNHIGQPIMAPVLLFEEEGVTNAFIEMASVCGLNMVPRDKRNLLRSTTYGLGSVIRSVIETHGVRRILMAIGGSGTNDGGFGMLTALGWSFSNSNPFRNRDIPTFISGIESASDRSVCDITPHLKDTGITVISDVASPLLGSDGATAVYGPQKGCRRQDIPLFENALSNWQKVIGHPDFPGAGAAGGVGYALKAALGAKFVPGWRFFASALELEKEIASADLVITGEGRFDRSSLSGKLPSGIAKMCRQYGKPLWIVTGQNKITEAECLRLGISKVFELSSLALPEEHPVQDAPAIIRRVMAAAITLPSPLSPE</sequence>
<dbReference type="Gene3D" id="3.40.50.10350">
    <property type="entry name" value="Glycerate kinase, domain 1"/>
    <property type="match status" value="1"/>
</dbReference>
<dbReference type="EMBL" id="DXAW01000039">
    <property type="protein sequence ID" value="HIZ85238.1"/>
    <property type="molecule type" value="Genomic_DNA"/>
</dbReference>
<comment type="caution">
    <text evidence="5">The sequence shown here is derived from an EMBL/GenBank/DDBJ whole genome shotgun (WGS) entry which is preliminary data.</text>
</comment>
<evidence type="ECO:0000256" key="2">
    <source>
        <dbReference type="ARBA" id="ARBA00022679"/>
    </source>
</evidence>
<comment type="similarity">
    <text evidence="1 4">Belongs to the glycerate kinase type-1 family.</text>
</comment>
<dbReference type="InterPro" id="IPR036129">
    <property type="entry name" value="Glycerate_kinase_sf"/>
</dbReference>
<dbReference type="PANTHER" id="PTHR21599:SF0">
    <property type="entry name" value="GLYCERATE KINASE"/>
    <property type="match status" value="1"/>
</dbReference>
<dbReference type="GO" id="GO:0031388">
    <property type="term" value="P:organic acid phosphorylation"/>
    <property type="evidence" value="ECO:0007669"/>
    <property type="project" value="UniProtKB-UniRule"/>
</dbReference>
<name>A0A9D2GQ22_9BACT</name>
<dbReference type="GO" id="GO:0008887">
    <property type="term" value="F:glycerate kinase activity"/>
    <property type="evidence" value="ECO:0007669"/>
    <property type="project" value="UniProtKB-UniRule"/>
</dbReference>
<dbReference type="InterPro" id="IPR018197">
    <property type="entry name" value="Glycerate_kinase_RE-like"/>
</dbReference>
<accession>A0A9D2GQ22</accession>
<evidence type="ECO:0000256" key="1">
    <source>
        <dbReference type="ARBA" id="ARBA00006284"/>
    </source>
</evidence>
<reference evidence="5" key="1">
    <citation type="journal article" date="2021" name="PeerJ">
        <title>Extensive microbial diversity within the chicken gut microbiome revealed by metagenomics and culture.</title>
        <authorList>
            <person name="Gilroy R."/>
            <person name="Ravi A."/>
            <person name="Getino M."/>
            <person name="Pursley I."/>
            <person name="Horton D.L."/>
            <person name="Alikhan N.F."/>
            <person name="Baker D."/>
            <person name="Gharbi K."/>
            <person name="Hall N."/>
            <person name="Watson M."/>
            <person name="Adriaenssens E.M."/>
            <person name="Foster-Nyarko E."/>
            <person name="Jarju S."/>
            <person name="Secka A."/>
            <person name="Antonio M."/>
            <person name="Oren A."/>
            <person name="Chaudhuri R.R."/>
            <person name="La Ragione R."/>
            <person name="Hildebrand F."/>
            <person name="Pallen M.J."/>
        </authorList>
    </citation>
    <scope>NUCLEOTIDE SEQUENCE</scope>
    <source>
        <strain evidence="5">Gambia16-554</strain>
    </source>
</reference>
<organism evidence="5 6">
    <name type="scientific">Candidatus Coprenecus stercoravium</name>
    <dbReference type="NCBI Taxonomy" id="2840735"/>
    <lineage>
        <taxon>Bacteria</taxon>
        <taxon>Pseudomonadati</taxon>
        <taxon>Bacteroidota</taxon>
        <taxon>Bacteroidia</taxon>
        <taxon>Bacteroidales</taxon>
        <taxon>Rikenellaceae</taxon>
        <taxon>Rikenellaceae incertae sedis</taxon>
        <taxon>Candidatus Coprenecus</taxon>
    </lineage>
</organism>
<evidence type="ECO:0000313" key="6">
    <source>
        <dbReference type="Proteomes" id="UP000824115"/>
    </source>
</evidence>
<evidence type="ECO:0000313" key="5">
    <source>
        <dbReference type="EMBL" id="HIZ85238.1"/>
    </source>
</evidence>
<reference evidence="5" key="2">
    <citation type="submission" date="2021-04" db="EMBL/GenBank/DDBJ databases">
        <authorList>
            <person name="Gilroy R."/>
        </authorList>
    </citation>
    <scope>NUCLEOTIDE SEQUENCE</scope>
    <source>
        <strain evidence="5">Gambia16-554</strain>
    </source>
</reference>
<dbReference type="InterPro" id="IPR004381">
    <property type="entry name" value="Glycerate_kinase"/>
</dbReference>
<dbReference type="PIRSF" id="PIRSF006078">
    <property type="entry name" value="GlxK"/>
    <property type="match status" value="1"/>
</dbReference>
<dbReference type="SUPFAM" id="SSF110738">
    <property type="entry name" value="Glycerate kinase I"/>
    <property type="match status" value="1"/>
</dbReference>
<evidence type="ECO:0000256" key="4">
    <source>
        <dbReference type="PIRNR" id="PIRNR006078"/>
    </source>
</evidence>
<protein>
    <submittedName>
        <fullName evidence="5">Glycerate kinase</fullName>
    </submittedName>
</protein>
<dbReference type="Pfam" id="PF02595">
    <property type="entry name" value="Gly_kinase"/>
    <property type="match status" value="1"/>
</dbReference>
<dbReference type="PANTHER" id="PTHR21599">
    <property type="entry name" value="GLYCERATE KINASE"/>
    <property type="match status" value="1"/>
</dbReference>
<dbReference type="NCBIfam" id="TIGR00045">
    <property type="entry name" value="glycerate kinase"/>
    <property type="match status" value="1"/>
</dbReference>
<gene>
    <name evidence="5" type="ORF">IAC04_01970</name>
</gene>
<dbReference type="Proteomes" id="UP000824115">
    <property type="component" value="Unassembled WGS sequence"/>
</dbReference>
<evidence type="ECO:0000256" key="3">
    <source>
        <dbReference type="ARBA" id="ARBA00022777"/>
    </source>
</evidence>
<dbReference type="Gene3D" id="3.90.1510.10">
    <property type="entry name" value="Glycerate kinase, domain 2"/>
    <property type="match status" value="1"/>
</dbReference>
<dbReference type="InterPro" id="IPR018193">
    <property type="entry name" value="Glyc_kinase_flavodox-like_fold"/>
</dbReference>
<keyword evidence="2 4" id="KW-0808">Transferase</keyword>